<comment type="similarity">
    <text evidence="1">Belongs to the CFAP97 family.</text>
</comment>
<evidence type="ECO:0000256" key="1">
    <source>
        <dbReference type="ARBA" id="ARBA00008315"/>
    </source>
</evidence>
<protein>
    <submittedName>
        <fullName evidence="3">Uncharacterized protein</fullName>
    </submittedName>
</protein>
<proteinExistence type="inferred from homology"/>
<dbReference type="Gene3D" id="2.130.10.10">
    <property type="entry name" value="YVTN repeat-like/Quinoprotein amine dehydrogenase"/>
    <property type="match status" value="2"/>
</dbReference>
<dbReference type="SUPFAM" id="SSF50998">
    <property type="entry name" value="Quinoprotein alcohol dehydrogenase-like"/>
    <property type="match status" value="2"/>
</dbReference>
<dbReference type="InterPro" id="IPR029488">
    <property type="entry name" value="Hmw/CFAP97"/>
</dbReference>
<feature type="region of interest" description="Disordered" evidence="2">
    <location>
        <begin position="319"/>
        <end position="396"/>
    </location>
</feature>
<evidence type="ECO:0000313" key="4">
    <source>
        <dbReference type="Proteomes" id="UP001527925"/>
    </source>
</evidence>
<keyword evidence="4" id="KW-1185">Reference proteome</keyword>
<dbReference type="InterPro" id="IPR015943">
    <property type="entry name" value="WD40/YVTN_repeat-like_dom_sf"/>
</dbReference>
<organism evidence="3 4">
    <name type="scientific">Polyrhizophydium stewartii</name>
    <dbReference type="NCBI Taxonomy" id="2732419"/>
    <lineage>
        <taxon>Eukaryota</taxon>
        <taxon>Fungi</taxon>
        <taxon>Fungi incertae sedis</taxon>
        <taxon>Chytridiomycota</taxon>
        <taxon>Chytridiomycota incertae sedis</taxon>
        <taxon>Chytridiomycetes</taxon>
        <taxon>Rhizophydiales</taxon>
        <taxon>Rhizophydiales incertae sedis</taxon>
        <taxon>Polyrhizophydium</taxon>
    </lineage>
</organism>
<dbReference type="Proteomes" id="UP001527925">
    <property type="component" value="Unassembled WGS sequence"/>
</dbReference>
<dbReference type="SMART" id="SM00320">
    <property type="entry name" value="WD40"/>
    <property type="match status" value="4"/>
</dbReference>
<gene>
    <name evidence="3" type="ORF">HK105_201412</name>
</gene>
<evidence type="ECO:0000313" key="3">
    <source>
        <dbReference type="EMBL" id="KAL2919139.1"/>
    </source>
</evidence>
<dbReference type="InterPro" id="IPR011047">
    <property type="entry name" value="Quinoprotein_ADH-like_sf"/>
</dbReference>
<evidence type="ECO:0000256" key="2">
    <source>
        <dbReference type="SAM" id="MobiDB-lite"/>
    </source>
</evidence>
<dbReference type="Pfam" id="PF13879">
    <property type="entry name" value="Hmw_CFAP97"/>
    <property type="match status" value="1"/>
</dbReference>
<feature type="compositionally biased region" description="Basic and acidic residues" evidence="2">
    <location>
        <begin position="2117"/>
        <end position="2128"/>
    </location>
</feature>
<accession>A0ABR4NI51</accession>
<dbReference type="PANTHER" id="PTHR19871">
    <property type="entry name" value="BETA TRANSDUCIN-RELATED PROTEIN"/>
    <property type="match status" value="1"/>
</dbReference>
<reference evidence="3 4" key="1">
    <citation type="submission" date="2023-09" db="EMBL/GenBank/DDBJ databases">
        <title>Pangenome analysis of Batrachochytrium dendrobatidis and related Chytrids.</title>
        <authorList>
            <person name="Yacoub M.N."/>
            <person name="Stajich J.E."/>
            <person name="James T.Y."/>
        </authorList>
    </citation>
    <scope>NUCLEOTIDE SEQUENCE [LARGE SCALE GENOMIC DNA]</scope>
    <source>
        <strain evidence="3 4">JEL0888</strain>
    </source>
</reference>
<feature type="region of interest" description="Disordered" evidence="2">
    <location>
        <begin position="1883"/>
        <end position="1940"/>
    </location>
</feature>
<dbReference type="PANTHER" id="PTHR19871:SF14">
    <property type="entry name" value="DUF4062 DOMAIN-CONTAINING PROTEIN"/>
    <property type="match status" value="1"/>
</dbReference>
<feature type="region of interest" description="Disordered" evidence="2">
    <location>
        <begin position="2094"/>
        <end position="2136"/>
    </location>
</feature>
<dbReference type="EMBL" id="JADGIZ020000004">
    <property type="protein sequence ID" value="KAL2919139.1"/>
    <property type="molecule type" value="Genomic_DNA"/>
</dbReference>
<dbReference type="Pfam" id="PF00400">
    <property type="entry name" value="WD40"/>
    <property type="match status" value="1"/>
</dbReference>
<sequence>MNLREERIARLRKAVKYRAYQSYRPCANKLLQMKIDKETKDLHDRKLLHVMPRINTAPPRKYIVSRAKQIKDQQEKMAQIEASNRVLLKRILYQQKSRKSIGKKLKVFKTPVEGRGLNGPRKKVVEQQIMEENRAILARLESQRAHYARMRWEEERRQNLFYLANIANHPIPFIEEIEELGLVRKAVPHKIVGDPYRPATAPAEIQQLLALKQQILEQVQRERQTLDVPERWQPRIPSLPRVAELLAKKAAQINPPVVKRPKVIGPLIPRVALLAMDRIKKPVVEVKEPVSISKAWTPTIVAQVEHKILFARFKSDSKIAKRESRRTSSRPRSPKRESRAPSLAASQHAVPPAADPVAAPHETSPRGSLGSLHGHSQASLGAHTPTHRSGNLLEDDLRNGVMSSGDLLQEIMPAAVGQLNVEHTVEAVVTGVPGLALSYPLPEPASRTVWLFFSSTTEDTVAERDVFMEKCVPDLRNLCRSRGLEFRCVEILGGSVHEALVNTHQITKVYMRELERCLRESAAVSFLTVLGDRYGTRTLPPEIPASIFNMLVKEIKAMGDDAHAGISTLLKWYRLDENMVPPHRILIPVTSEFSDFVNDGDPDRKAQAKHDWETKVLQPLLFDLKMAALALGEQDKLSSNIVQQFAQSLTHEEVIRGIYNQRVDPSANRVLGKAVVVFRNRSSRRNSNAERDQEQLFMDSLKNVVRDWIPKHNLIVETVPESWNAHGDNSRQESYMQRIAHNMVDAVSASIIYHADMLHNVDTPSALVDEVLHHIRFVKARSREFVRREHLVERITTYMTQTKMNRVLPLVVCGAPGTGKAGVIARSLQKVAADLYMAQRRAAEIAKKNAAEQLSSSGNGGAESGAHSGHSGSKPVHSLGAQSASFRRKSTAAPSRGSALRHDSSDGAATRSSAPGSAGLSHLPPLHGQPAEPHPVLVFRCIGSSHQSSSTSTVMLSIAAQVMQAYGVSSTSPQYEEPLTKFRRALKLPTRDRPLVLVLTKLDRLRFEHPSETSMGWLLDDLLPFINLVISVRDGRAPDSLFPSITAKIAQLVPAAQNELREKKGTIDMTKWTLPVIPEQSIVPIGDFIPTVAKVALKRYLGLDARRLRPEQEEAVMSAFERASMLDLQHTGTASPMLLRLLYNTSRAWRSYDHVPTSLPISVPQTIEHIFLMLEKEYGVGVVGTVAATITLSRDGLASTELEDILSLDDAILERTILVRCLDVPAYRTMADGHMLTMIWPSQWSTARVTRISPVFFLSLLNALRDTGLIVSQLGPGAMHLLTWSDPEFAECARSKYVPTKTEQIQHATLLSDYFSGRFHVKKPFSEALRKDGPVLAEHRGVPEQPTKLTEAALLSGRWAERRAAWNTRKIRELPNALAMAHRWDDLLETLYDIEIVEGMREATGIGEAIRVISELTEYGASQGMPVPAQEAIKNVIEFLRERADQIQRTPTHLLPGYMFDQLLRVPDDHPLTRLGKPMRLVRPDNAWQYYGRVQCVRPFMPLFRYGLREAPPMQETPLHPTPLLASEVSPVTFYPSRTSMVEPLPQTTAPVVVDIFDEDTPETAVHWTPPRVAPSMALFLAGTSRMLLSRCGTLSVFVNAEGRVSVRQNATLHETHTLAHGTPVSAVSISHNSRLLMTTTGQPPDTRILVWSLADGRLLRTVKARHLGFNASTITSCGMLIAASDETATAAHRAYAIDSGGLLKVFSVEHNKLLSTYNCERGEIVSQILPDGKSVIIGGRGVCLFNALVGVDAWDQKLLPGEGVFRHHAVRQIRHNYDGSAIYTLSTIDVAAGLQARGDVDWRSVIHWWNPAQGHSKMVLAVDDQLAAFSVSPDGRFMCTGGALNTVRLWAMPSGGTPVCVAERRTVDVIIACEIGGEVTVTRVPEPPRSAPPHRGRPRTAQGLRKQRARKAMSASTAGAGSGLVRNAGGGSVMDPASRTGSSGAVHAIAAAAGSSDSLTGSAEQINAGTPSLLTVFASSQDGYTRIWKVPAAREVQATTPHVNSLCLSPEGDCVIMSATMRTPRGEAAGSTITVYDAHSGRRLFTIPAAPECAWLSVSRSGTVGRDMVVFGGTAAGRVCMWAWPAVLAPDAGSGSGAGDAGAGDTSSSDSDEDADSSKPDDSRGSDDAPQVRFSMPRRLSRLSESISTAQRTLVAVVGDHTGAAATSRVPIVRREAGRWRSETLIRQFHVVEPGRRGVSVVGYALQAGLGVIAVATRTTTGDVIENATAREAISVRLWNVHTGEQVHEARIKADGLSCSAGRYSLTRPFGLSWSRQDSGLFDRLTKTDASDLPDPAVFVFASEKLFVSARVEPARSPGFTSLVLQRSQGRCITAVAQCPQNPLFSAVAFGDQICVVRETPSEMGSATCTRQITCSFKETIVALAMIDDGIGQTVIAATSAGTVCVYDLVTGERRRSVMVSSSFRGATSIGGAGSGGVGVADTQAGISSSGTTGTSTGSEECACWTAGVPLVAMSVSETPSVRDQCWRIGLVGAGGFAALLRLRL</sequence>
<feature type="region of interest" description="Disordered" evidence="2">
    <location>
        <begin position="849"/>
        <end position="929"/>
    </location>
</feature>
<dbReference type="InterPro" id="IPR052752">
    <property type="entry name" value="NACHT-WD_repeat"/>
</dbReference>
<feature type="compositionally biased region" description="Low complexity" evidence="2">
    <location>
        <begin position="349"/>
        <end position="360"/>
    </location>
</feature>
<dbReference type="InterPro" id="IPR001680">
    <property type="entry name" value="WD40_rpt"/>
</dbReference>
<feature type="compositionally biased region" description="Low complexity" evidence="2">
    <location>
        <begin position="864"/>
        <end position="873"/>
    </location>
</feature>
<name>A0ABR4NI51_9FUNG</name>
<comment type="caution">
    <text evidence="3">The sequence shown here is derived from an EMBL/GenBank/DDBJ whole genome shotgun (WGS) entry which is preliminary data.</text>
</comment>